<accession>A0AC34FT34</accession>
<protein>
    <submittedName>
        <fullName evidence="2">Uncharacterized protein</fullName>
    </submittedName>
</protein>
<name>A0AC34FT34_9BILA</name>
<reference evidence="2" key="1">
    <citation type="submission" date="2022-11" db="UniProtKB">
        <authorList>
            <consortium name="WormBaseParasite"/>
        </authorList>
    </citation>
    <scope>IDENTIFICATION</scope>
</reference>
<sequence length="846" mass="94911">MLQQSYGLVMNTEGDKVKVMKIGNLTFIDDRAYEDIKDTLHVGDIIEVLLDEPYNIPFDIYGLECVHQVAEAKMKSKNSTKRYNMLINKVIKRQDGKNKALIVANPLTKNEMKLSLEDADEIYKTKTIREGDIVGVEVFKLPAKTKYESYEGIYVLPKVEGELLVPMLIAQKPLYFYKIGRIEATEEESLLKLKEDSKEGWEEVAIALEAAAAAVKIKEKLTIKETSLSSVSLEWKVTRSEAIGTYKSRKIMTNMVGKVAQKFVKGVKVKLSHEDCGNKYALAKINETWHTKNSIGFSIKIYPTLIYNMLDTGYSQEIESKGWSMEIPPDFAIPTKFIPKIRGQTLPMFRNQESGATKEIVKALLSTDVEAGKNRYKKISNKKLEPFLTVEQKEVLAAALNPNIRVIASESVAGSGKSKTLTIIARELLKNDQEYAPVLLCASTNVAVRHLLTEVVKETESIVGNSILFLPSLCALRNATPAEKKICTKFSLYNRLMDLIKDGIEEPEKGIVLAAANILQENIDKMEEETSDDEEDKSVSQQVSDIKKVEKAFQILLSKKTPMIIAATLSMANRHARNLKDYIQCGIFDEAATMTMIETLAFISEASKLKKMIFMGDSKQLSSHDLGVPDVCKKLGFASALEHVYAATGDGLKLTKLTNTFRFTKQIAQFVTELCYDGELKMGIEDDDAESSLLFVNCKGTEERLFPISRTNKLQNLVAKQVIEKVRLYNQKCSVAILTYYNGQRNELKAILTDKSVEICSVDSFQGREADIVIIVTTLVDNKSDFVDDKQRLCVALTRAKKGIIIIGHAATLEKMKNWKAVVGKMKELNKICTPQEMDEDNKYLK</sequence>
<dbReference type="Proteomes" id="UP000887579">
    <property type="component" value="Unplaced"/>
</dbReference>
<dbReference type="WBParaSite" id="ES5_v2.g20487.t1">
    <property type="protein sequence ID" value="ES5_v2.g20487.t1"/>
    <property type="gene ID" value="ES5_v2.g20487"/>
</dbReference>
<evidence type="ECO:0000313" key="1">
    <source>
        <dbReference type="Proteomes" id="UP000887579"/>
    </source>
</evidence>
<organism evidence="1 2">
    <name type="scientific">Panagrolaimus sp. ES5</name>
    <dbReference type="NCBI Taxonomy" id="591445"/>
    <lineage>
        <taxon>Eukaryota</taxon>
        <taxon>Metazoa</taxon>
        <taxon>Ecdysozoa</taxon>
        <taxon>Nematoda</taxon>
        <taxon>Chromadorea</taxon>
        <taxon>Rhabditida</taxon>
        <taxon>Tylenchina</taxon>
        <taxon>Panagrolaimomorpha</taxon>
        <taxon>Panagrolaimoidea</taxon>
        <taxon>Panagrolaimidae</taxon>
        <taxon>Panagrolaimus</taxon>
    </lineage>
</organism>
<evidence type="ECO:0000313" key="2">
    <source>
        <dbReference type="WBParaSite" id="ES5_v2.g20487.t1"/>
    </source>
</evidence>
<proteinExistence type="predicted"/>